<gene>
    <name evidence="4" type="ORF">Sliba_02650</name>
</gene>
<evidence type="ECO:0000256" key="1">
    <source>
        <dbReference type="ARBA" id="ARBA00022801"/>
    </source>
</evidence>
<evidence type="ECO:0000313" key="4">
    <source>
        <dbReference type="EMBL" id="GFE19812.1"/>
    </source>
</evidence>
<dbReference type="SMART" id="SM00331">
    <property type="entry name" value="PP2C_SIG"/>
    <property type="match status" value="1"/>
</dbReference>
<dbReference type="PANTHER" id="PTHR43156:SF2">
    <property type="entry name" value="STAGE II SPORULATION PROTEIN E"/>
    <property type="match status" value="1"/>
</dbReference>
<dbReference type="AlphaFoldDB" id="A0A640T9Y0"/>
<evidence type="ECO:0000313" key="5">
    <source>
        <dbReference type="Proteomes" id="UP000429552"/>
    </source>
</evidence>
<dbReference type="PANTHER" id="PTHR43156">
    <property type="entry name" value="STAGE II SPORULATION PROTEIN E-RELATED"/>
    <property type="match status" value="1"/>
</dbReference>
<proteinExistence type="predicted"/>
<protein>
    <recommendedName>
        <fullName evidence="3">PPM-type phosphatase domain-containing protein</fullName>
    </recommendedName>
</protein>
<organism evidence="4 5">
    <name type="scientific">Streptomyces nigrescens</name>
    <dbReference type="NCBI Taxonomy" id="1920"/>
    <lineage>
        <taxon>Bacteria</taxon>
        <taxon>Bacillati</taxon>
        <taxon>Actinomycetota</taxon>
        <taxon>Actinomycetes</taxon>
        <taxon>Kitasatosporales</taxon>
        <taxon>Streptomycetaceae</taxon>
        <taxon>Streptomyces</taxon>
    </lineage>
</organism>
<dbReference type="InterPro" id="IPR036457">
    <property type="entry name" value="PPM-type-like_dom_sf"/>
</dbReference>
<evidence type="ECO:0000256" key="2">
    <source>
        <dbReference type="SAM" id="MobiDB-lite"/>
    </source>
</evidence>
<dbReference type="Gene3D" id="3.60.40.10">
    <property type="entry name" value="PPM-type phosphatase domain"/>
    <property type="match status" value="1"/>
</dbReference>
<sequence>MPHRGVAVGELCQGVTIDSTGIALTARAADDAVDGTAHRAERSAGRRPRKGASMSSPAARGRMLGDLIAASHVVTLEQIPDLVAKHAAKVGWLDVQIYLADLQQVILCRLAGYASGYGAGVEPASDVVRVEGTLAGRAFQTGGIVAGSTSESGQWWVPMLDGTERLGALRATAAPGTEMDAQAAQDLRNLGGLVALMVVSKRGVSDTYARLVRRRRMNIAAEMEWRVMPPRTFATDRVLISAVMEPAYEVSGDVFDYAIAEETVHLALFDAMGHDTAAGLTANLALAASRNHRRRNCGILQIAEAVEEALVKQFDANRFATGILAELNAATGVLTWTSLGHPLPVVIRKGRTALPLSCSPSPPMGTDLGVPPTLCRDQLEPGDRLLLYTDGITEARDHKGQEFGLESFTDFLIQHHADGLPVPETLRRLIRRHLAYHDGRLEDDATVLLLEWSGPTPYRPARVEALAGLPEHTTPATALPTPWTTPGTAAG</sequence>
<dbReference type="GO" id="GO:0016791">
    <property type="term" value="F:phosphatase activity"/>
    <property type="evidence" value="ECO:0007669"/>
    <property type="project" value="TreeGrafter"/>
</dbReference>
<feature type="region of interest" description="Disordered" evidence="2">
    <location>
        <begin position="34"/>
        <end position="58"/>
    </location>
</feature>
<dbReference type="Pfam" id="PF07228">
    <property type="entry name" value="SpoIIE"/>
    <property type="match status" value="1"/>
</dbReference>
<name>A0A640T9Y0_STRNI</name>
<keyword evidence="1" id="KW-0378">Hydrolase</keyword>
<dbReference type="InterPro" id="IPR001932">
    <property type="entry name" value="PPM-type_phosphatase-like_dom"/>
</dbReference>
<dbReference type="InterPro" id="IPR052016">
    <property type="entry name" value="Bact_Sigma-Reg"/>
</dbReference>
<dbReference type="SUPFAM" id="SSF81606">
    <property type="entry name" value="PP2C-like"/>
    <property type="match status" value="1"/>
</dbReference>
<accession>A0A640T9Y0</accession>
<comment type="caution">
    <text evidence="4">The sequence shown here is derived from an EMBL/GenBank/DDBJ whole genome shotgun (WGS) entry which is preliminary data.</text>
</comment>
<reference evidence="4 5" key="1">
    <citation type="submission" date="2019-12" db="EMBL/GenBank/DDBJ databases">
        <title>Whole genome shotgun sequence of Streptomyces libani subsp. libani NBRC 13452.</title>
        <authorList>
            <person name="Ichikawa N."/>
            <person name="Kimura A."/>
            <person name="Kitahashi Y."/>
            <person name="Komaki H."/>
            <person name="Tamura T."/>
        </authorList>
    </citation>
    <scope>NUCLEOTIDE SEQUENCE [LARGE SCALE GENOMIC DNA]</scope>
    <source>
        <strain evidence="4 5">NBRC 13452</strain>
    </source>
</reference>
<dbReference type="Proteomes" id="UP000429552">
    <property type="component" value="Unassembled WGS sequence"/>
</dbReference>
<dbReference type="EMBL" id="BLIP01000001">
    <property type="protein sequence ID" value="GFE19812.1"/>
    <property type="molecule type" value="Genomic_DNA"/>
</dbReference>
<feature type="domain" description="PPM-type phosphatase" evidence="3">
    <location>
        <begin position="235"/>
        <end position="452"/>
    </location>
</feature>
<evidence type="ECO:0000259" key="3">
    <source>
        <dbReference type="SMART" id="SM00331"/>
    </source>
</evidence>